<evidence type="ECO:0000256" key="2">
    <source>
        <dbReference type="SAM" id="MobiDB-lite"/>
    </source>
</evidence>
<proteinExistence type="inferred from homology"/>
<dbReference type="InterPro" id="IPR052169">
    <property type="entry name" value="CW_Biosynth-Accessory"/>
</dbReference>
<sequence length="409" mass="42270">MPRSATVHRAVTAATLGLALALAGCASDGPGGTAPSGGGETGGPSSSPSAAPRITESAAGKDACGEGECFSLSVSGDFLLHEGLWRQAEADARTTGGGQDGLDFGPLIAAQKPYLAQADLSMCQMETPLADAKGPYSAYPSFNVPPQILPAAKAAGYDACTMASNHTIDQGVPGVERTRKALAAAKLGSTGGNLTEAESKKPAIFTSSNGVKVAVVTGTYGLNGIEPDVPWRVDTLDAPTMIAKAKAARAAGADIVLANMHAGEEYASVPNEEQTTTAHALVDSGQFDLIYGEHTHSVLPIEKYKGTWIVYGLGNNLTELSPWYPVNNEGLMVNAVFGKKGEKWTVTTLRWAPSLIVKDPYRWCPVGTVNPAPTCAPAAAAAESRARTTETVNSMGADKDGAVEWKIAP</sequence>
<dbReference type="PANTHER" id="PTHR33393">
    <property type="entry name" value="POLYGLUTAMINE SYNTHESIS ACCESSORY PROTEIN RV0574C-RELATED"/>
    <property type="match status" value="1"/>
</dbReference>
<dbReference type="EMBL" id="JAVDUI010000001">
    <property type="protein sequence ID" value="MDR6892957.1"/>
    <property type="molecule type" value="Genomic_DNA"/>
</dbReference>
<keyword evidence="6" id="KW-1185">Reference proteome</keyword>
<dbReference type="CDD" id="cd07381">
    <property type="entry name" value="MPP_CapA"/>
    <property type="match status" value="1"/>
</dbReference>
<feature type="signal peptide" evidence="3">
    <location>
        <begin position="1"/>
        <end position="26"/>
    </location>
</feature>
<dbReference type="AlphaFoldDB" id="A0AAE4C778"/>
<dbReference type="PANTHER" id="PTHR33393:SF13">
    <property type="entry name" value="PGA BIOSYNTHESIS PROTEIN CAPA"/>
    <property type="match status" value="1"/>
</dbReference>
<reference evidence="5" key="1">
    <citation type="submission" date="2023-07" db="EMBL/GenBank/DDBJ databases">
        <title>Sequencing the genomes of 1000 actinobacteria strains.</title>
        <authorList>
            <person name="Klenk H.-P."/>
        </authorList>
    </citation>
    <scope>NUCLEOTIDE SEQUENCE</scope>
    <source>
        <strain evidence="5">DSM 13988</strain>
    </source>
</reference>
<evidence type="ECO:0000256" key="1">
    <source>
        <dbReference type="ARBA" id="ARBA00005662"/>
    </source>
</evidence>
<feature type="chain" id="PRO_5042005386" evidence="3">
    <location>
        <begin position="27"/>
        <end position="409"/>
    </location>
</feature>
<name>A0AAE4C778_9MICC</name>
<evidence type="ECO:0000313" key="6">
    <source>
        <dbReference type="Proteomes" id="UP001247307"/>
    </source>
</evidence>
<gene>
    <name evidence="5" type="ORF">J2S35_001897</name>
</gene>
<dbReference type="SUPFAM" id="SSF56300">
    <property type="entry name" value="Metallo-dependent phosphatases"/>
    <property type="match status" value="1"/>
</dbReference>
<evidence type="ECO:0000256" key="3">
    <source>
        <dbReference type="SAM" id="SignalP"/>
    </source>
</evidence>
<keyword evidence="3" id="KW-0732">Signal</keyword>
<dbReference type="Pfam" id="PF09587">
    <property type="entry name" value="PGA_cap"/>
    <property type="match status" value="1"/>
</dbReference>
<protein>
    <submittedName>
        <fullName evidence="5">Poly-gamma-glutamate synthesis protein (Capsule biosynthesis protein)</fullName>
    </submittedName>
</protein>
<dbReference type="InterPro" id="IPR019079">
    <property type="entry name" value="Capsule_synth_CapA"/>
</dbReference>
<dbReference type="SMART" id="SM00854">
    <property type="entry name" value="PGA_cap"/>
    <property type="match status" value="1"/>
</dbReference>
<feature type="region of interest" description="Disordered" evidence="2">
    <location>
        <begin position="30"/>
        <end position="54"/>
    </location>
</feature>
<evidence type="ECO:0000313" key="5">
    <source>
        <dbReference type="EMBL" id="MDR6892957.1"/>
    </source>
</evidence>
<feature type="domain" description="Capsule synthesis protein CapA" evidence="4">
    <location>
        <begin position="71"/>
        <end position="320"/>
    </location>
</feature>
<organism evidence="5 6">
    <name type="scientific">Falsarthrobacter nasiphocae</name>
    <dbReference type="NCBI Taxonomy" id="189863"/>
    <lineage>
        <taxon>Bacteria</taxon>
        <taxon>Bacillati</taxon>
        <taxon>Actinomycetota</taxon>
        <taxon>Actinomycetes</taxon>
        <taxon>Micrococcales</taxon>
        <taxon>Micrococcaceae</taxon>
        <taxon>Falsarthrobacter</taxon>
    </lineage>
</organism>
<comment type="similarity">
    <text evidence="1">Belongs to the CapA family.</text>
</comment>
<dbReference type="PROSITE" id="PS51257">
    <property type="entry name" value="PROKAR_LIPOPROTEIN"/>
    <property type="match status" value="1"/>
</dbReference>
<accession>A0AAE4C778</accession>
<evidence type="ECO:0000259" key="4">
    <source>
        <dbReference type="SMART" id="SM00854"/>
    </source>
</evidence>
<comment type="caution">
    <text evidence="5">The sequence shown here is derived from an EMBL/GenBank/DDBJ whole genome shotgun (WGS) entry which is preliminary data.</text>
</comment>
<dbReference type="InterPro" id="IPR029052">
    <property type="entry name" value="Metallo-depent_PP-like"/>
</dbReference>
<dbReference type="Proteomes" id="UP001247307">
    <property type="component" value="Unassembled WGS sequence"/>
</dbReference>
<dbReference type="RefSeq" id="WP_309852808.1">
    <property type="nucleotide sequence ID" value="NZ_BAAAIU010000004.1"/>
</dbReference>
<feature type="compositionally biased region" description="Gly residues" evidence="2">
    <location>
        <begin position="30"/>
        <end position="42"/>
    </location>
</feature>
<dbReference type="Gene3D" id="3.60.21.10">
    <property type="match status" value="1"/>
</dbReference>
<feature type="compositionally biased region" description="Low complexity" evidence="2">
    <location>
        <begin position="43"/>
        <end position="52"/>
    </location>
</feature>